<dbReference type="Proteomes" id="UP000562492">
    <property type="component" value="Unassembled WGS sequence"/>
</dbReference>
<dbReference type="EMBL" id="JACHKZ010000047">
    <property type="protein sequence ID" value="MBB6579967.1"/>
    <property type="molecule type" value="Genomic_DNA"/>
</dbReference>
<proteinExistence type="predicted"/>
<evidence type="ECO:0008006" key="3">
    <source>
        <dbReference type="Google" id="ProtNLM"/>
    </source>
</evidence>
<sequence length="78" mass="8507">MKPSYETQILAALDGPGGWATGDIARQCKPMRGNNRNQHSAFIRQKLLALQSEGKVKPMDDQKPVCWVLAGGAPNETN</sequence>
<gene>
    <name evidence="1" type="ORF">HNP33_004092</name>
</gene>
<reference evidence="1 2" key="1">
    <citation type="submission" date="2020-08" db="EMBL/GenBank/DDBJ databases">
        <title>Functional genomics of gut bacteria from endangered species of beetles.</title>
        <authorList>
            <person name="Carlos-Shanley C."/>
        </authorList>
    </citation>
    <scope>NUCLEOTIDE SEQUENCE [LARGE SCALE GENOMIC DNA]</scope>
    <source>
        <strain evidence="1 2">S00124</strain>
    </source>
</reference>
<comment type="caution">
    <text evidence="1">The sequence shown here is derived from an EMBL/GenBank/DDBJ whole genome shotgun (WGS) entry which is preliminary data.</text>
</comment>
<organism evidence="1 2">
    <name type="scientific">Comamonas odontotermitis</name>
    <dbReference type="NCBI Taxonomy" id="379895"/>
    <lineage>
        <taxon>Bacteria</taxon>
        <taxon>Pseudomonadati</taxon>
        <taxon>Pseudomonadota</taxon>
        <taxon>Betaproteobacteria</taxon>
        <taxon>Burkholderiales</taxon>
        <taxon>Comamonadaceae</taxon>
        <taxon>Comamonas</taxon>
    </lineage>
</organism>
<evidence type="ECO:0000313" key="1">
    <source>
        <dbReference type="EMBL" id="MBB6579967.1"/>
    </source>
</evidence>
<protein>
    <recommendedName>
        <fullName evidence="3">MarR family transcriptional regulator</fullName>
    </recommendedName>
</protein>
<accession>A0ABR6RLD7</accession>
<keyword evidence="2" id="KW-1185">Reference proteome</keyword>
<evidence type="ECO:0000313" key="2">
    <source>
        <dbReference type="Proteomes" id="UP000562492"/>
    </source>
</evidence>
<name>A0ABR6RLD7_9BURK</name>
<dbReference type="RefSeq" id="WP_184711647.1">
    <property type="nucleotide sequence ID" value="NZ_JACHKZ010000047.1"/>
</dbReference>